<keyword evidence="4 13" id="KW-0812">Transmembrane</keyword>
<evidence type="ECO:0000256" key="12">
    <source>
        <dbReference type="ARBA" id="ARBA00023235"/>
    </source>
</evidence>
<dbReference type="PANTHER" id="PTHR14207">
    <property type="entry name" value="STEROL ISOMERASE"/>
    <property type="match status" value="1"/>
</dbReference>
<evidence type="ECO:0000259" key="15">
    <source>
        <dbReference type="PROSITE" id="PS51751"/>
    </source>
</evidence>
<dbReference type="AlphaFoldDB" id="A0A9P8Y990"/>
<accession>A0A9P8Y990</accession>
<sequence>MGTQKISQSLADATAAAAAAVVEPLHPYHPLGVAIPGYLANEMATIEILAYFVVGCTLILGSTMYLVRRFGVARPGAKGTSGGGISNLEVATAMWFVLCGFIHIGMEGYVVYHSATIASSRTLLGQAWKEYSLSDSRYLTQDTFVIPMEAVTAVFWGPLSFVIAYMITVDHPLRHPLQAAVSMGQLYGDVLYYATCAYEHFVKARVFCRPEGAYFWGYFIFLNAFWIVIPLLLLVSSARATAQAVRKVRELEGAKKLR</sequence>
<keyword evidence="9 13" id="KW-0472">Membrane</keyword>
<evidence type="ECO:0000256" key="6">
    <source>
        <dbReference type="ARBA" id="ARBA00022989"/>
    </source>
</evidence>
<gene>
    <name evidence="16" type="ORF">B0I36DRAFT_362174</name>
</gene>
<dbReference type="GO" id="GO:0047750">
    <property type="term" value="F:cholestenol delta-isomerase activity"/>
    <property type="evidence" value="ECO:0007669"/>
    <property type="project" value="InterPro"/>
</dbReference>
<dbReference type="Pfam" id="PF05241">
    <property type="entry name" value="EBP"/>
    <property type="match status" value="1"/>
</dbReference>
<evidence type="ECO:0000256" key="10">
    <source>
        <dbReference type="ARBA" id="ARBA00023166"/>
    </source>
</evidence>
<keyword evidence="8" id="KW-0443">Lipid metabolism</keyword>
<proteinExistence type="inferred from homology"/>
<evidence type="ECO:0000256" key="13">
    <source>
        <dbReference type="PROSITE-ProRule" id="PRU01087"/>
    </source>
</evidence>
<feature type="transmembrane region" description="Helical" evidence="14">
    <location>
        <begin position="48"/>
        <end position="67"/>
    </location>
</feature>
<evidence type="ECO:0000256" key="4">
    <source>
        <dbReference type="ARBA" id="ARBA00022692"/>
    </source>
</evidence>
<keyword evidence="3" id="KW-0444">Lipid biosynthesis</keyword>
<dbReference type="GO" id="GO:0016020">
    <property type="term" value="C:membrane"/>
    <property type="evidence" value="ECO:0007669"/>
    <property type="project" value="UniProtKB-SubCell"/>
</dbReference>
<dbReference type="InterPro" id="IPR007905">
    <property type="entry name" value="EBP"/>
</dbReference>
<evidence type="ECO:0000256" key="11">
    <source>
        <dbReference type="ARBA" id="ARBA00023221"/>
    </source>
</evidence>
<evidence type="ECO:0000313" key="16">
    <source>
        <dbReference type="EMBL" id="KAH7033514.1"/>
    </source>
</evidence>
<evidence type="ECO:0000256" key="3">
    <source>
        <dbReference type="ARBA" id="ARBA00022516"/>
    </source>
</evidence>
<keyword evidence="11" id="KW-0753">Steroid metabolism</keyword>
<dbReference type="GO" id="GO:0000247">
    <property type="term" value="F:C-8 sterol isomerase activity"/>
    <property type="evidence" value="ECO:0007669"/>
    <property type="project" value="TreeGrafter"/>
</dbReference>
<feature type="transmembrane region" description="Helical" evidence="14">
    <location>
        <begin position="144"/>
        <end position="165"/>
    </location>
</feature>
<feature type="transmembrane region" description="Helical" evidence="14">
    <location>
        <begin position="88"/>
        <end position="106"/>
    </location>
</feature>
<protein>
    <submittedName>
        <fullName evidence="16">3-beta-hydroxysteroid-Delta(8), Delta(7)-isomerase</fullName>
    </submittedName>
</protein>
<keyword evidence="6 13" id="KW-1133">Transmembrane helix</keyword>
<dbReference type="Proteomes" id="UP000756346">
    <property type="component" value="Unassembled WGS sequence"/>
</dbReference>
<dbReference type="GO" id="GO:0005783">
    <property type="term" value="C:endoplasmic reticulum"/>
    <property type="evidence" value="ECO:0007669"/>
    <property type="project" value="TreeGrafter"/>
</dbReference>
<feature type="transmembrane region" description="Helical" evidence="14">
    <location>
        <begin position="215"/>
        <end position="236"/>
    </location>
</feature>
<reference evidence="16" key="1">
    <citation type="journal article" date="2021" name="Nat. Commun.">
        <title>Genetic determinants of endophytism in the Arabidopsis root mycobiome.</title>
        <authorList>
            <person name="Mesny F."/>
            <person name="Miyauchi S."/>
            <person name="Thiergart T."/>
            <person name="Pickel B."/>
            <person name="Atanasova L."/>
            <person name="Karlsson M."/>
            <person name="Huettel B."/>
            <person name="Barry K.W."/>
            <person name="Haridas S."/>
            <person name="Chen C."/>
            <person name="Bauer D."/>
            <person name="Andreopoulos W."/>
            <person name="Pangilinan J."/>
            <person name="LaButti K."/>
            <person name="Riley R."/>
            <person name="Lipzen A."/>
            <person name="Clum A."/>
            <person name="Drula E."/>
            <person name="Henrissat B."/>
            <person name="Kohler A."/>
            <person name="Grigoriev I.V."/>
            <person name="Martin F.M."/>
            <person name="Hacquard S."/>
        </authorList>
    </citation>
    <scope>NUCLEOTIDE SEQUENCE</scope>
    <source>
        <strain evidence="16">MPI-CAGE-CH-0230</strain>
    </source>
</reference>
<comment type="subcellular location">
    <subcellularLocation>
        <location evidence="1">Membrane</location>
        <topology evidence="1">Multi-pass membrane protein</topology>
    </subcellularLocation>
</comment>
<evidence type="ECO:0000256" key="8">
    <source>
        <dbReference type="ARBA" id="ARBA00023098"/>
    </source>
</evidence>
<comment type="similarity">
    <text evidence="2">Belongs to the EBP family.</text>
</comment>
<keyword evidence="17" id="KW-1185">Reference proteome</keyword>
<keyword evidence="10" id="KW-1207">Sterol metabolism</keyword>
<dbReference type="RefSeq" id="XP_046014346.1">
    <property type="nucleotide sequence ID" value="XM_046158609.1"/>
</dbReference>
<dbReference type="EMBL" id="JAGTJQ010000004">
    <property type="protein sequence ID" value="KAH7033514.1"/>
    <property type="molecule type" value="Genomic_DNA"/>
</dbReference>
<keyword evidence="5" id="KW-0752">Steroid biosynthesis</keyword>
<keyword evidence="12" id="KW-0413">Isomerase</keyword>
<dbReference type="GO" id="GO:0004769">
    <property type="term" value="F:steroid Delta-isomerase activity"/>
    <property type="evidence" value="ECO:0007669"/>
    <property type="project" value="TreeGrafter"/>
</dbReference>
<evidence type="ECO:0000256" key="2">
    <source>
        <dbReference type="ARBA" id="ARBA00008337"/>
    </source>
</evidence>
<comment type="caution">
    <text evidence="16">The sequence shown here is derived from an EMBL/GenBank/DDBJ whole genome shotgun (WGS) entry which is preliminary data.</text>
</comment>
<dbReference type="PROSITE" id="PS51751">
    <property type="entry name" value="EXPERA"/>
    <property type="match status" value="1"/>
</dbReference>
<feature type="domain" description="EXPERA" evidence="15">
    <location>
        <begin position="88"/>
        <end position="234"/>
    </location>
</feature>
<evidence type="ECO:0000256" key="14">
    <source>
        <dbReference type="SAM" id="Phobius"/>
    </source>
</evidence>
<dbReference type="InterPro" id="IPR033118">
    <property type="entry name" value="EXPERA"/>
</dbReference>
<name>A0A9P8Y990_9PEZI</name>
<keyword evidence="7" id="KW-0756">Sterol biosynthesis</keyword>
<dbReference type="GO" id="GO:0016126">
    <property type="term" value="P:sterol biosynthetic process"/>
    <property type="evidence" value="ECO:0007669"/>
    <property type="project" value="UniProtKB-KW"/>
</dbReference>
<evidence type="ECO:0000256" key="9">
    <source>
        <dbReference type="ARBA" id="ARBA00023136"/>
    </source>
</evidence>
<dbReference type="PANTHER" id="PTHR14207:SF0">
    <property type="entry name" value="3-BETA-HYDROXYSTEROID-DELTA(8),DELTA(7)-ISOMERASE"/>
    <property type="match status" value="1"/>
</dbReference>
<dbReference type="OrthoDB" id="58557at2759"/>
<organism evidence="16 17">
    <name type="scientific">Microdochium trichocladiopsis</name>
    <dbReference type="NCBI Taxonomy" id="1682393"/>
    <lineage>
        <taxon>Eukaryota</taxon>
        <taxon>Fungi</taxon>
        <taxon>Dikarya</taxon>
        <taxon>Ascomycota</taxon>
        <taxon>Pezizomycotina</taxon>
        <taxon>Sordariomycetes</taxon>
        <taxon>Xylariomycetidae</taxon>
        <taxon>Xylariales</taxon>
        <taxon>Microdochiaceae</taxon>
        <taxon>Microdochium</taxon>
    </lineage>
</organism>
<evidence type="ECO:0000256" key="1">
    <source>
        <dbReference type="ARBA" id="ARBA00004141"/>
    </source>
</evidence>
<evidence type="ECO:0000256" key="5">
    <source>
        <dbReference type="ARBA" id="ARBA00022955"/>
    </source>
</evidence>
<dbReference type="GeneID" id="70188155"/>
<evidence type="ECO:0000256" key="7">
    <source>
        <dbReference type="ARBA" id="ARBA00023011"/>
    </source>
</evidence>
<evidence type="ECO:0000313" key="17">
    <source>
        <dbReference type="Proteomes" id="UP000756346"/>
    </source>
</evidence>